<dbReference type="Proteomes" id="UP000835052">
    <property type="component" value="Unassembled WGS sequence"/>
</dbReference>
<protein>
    <submittedName>
        <fullName evidence="2">Uncharacterized protein</fullName>
    </submittedName>
</protein>
<name>A0A8S1HDB7_9PELO</name>
<feature type="compositionally biased region" description="Basic and acidic residues" evidence="1">
    <location>
        <begin position="41"/>
        <end position="53"/>
    </location>
</feature>
<dbReference type="AlphaFoldDB" id="A0A8S1HDB7"/>
<dbReference type="EMBL" id="CAJGYM010000032">
    <property type="protein sequence ID" value="CAD6193092.1"/>
    <property type="molecule type" value="Genomic_DNA"/>
</dbReference>
<keyword evidence="3" id="KW-1185">Reference proteome</keyword>
<accession>A0A8S1HDB7</accession>
<proteinExistence type="predicted"/>
<reference evidence="2" key="1">
    <citation type="submission" date="2020-10" db="EMBL/GenBank/DDBJ databases">
        <authorList>
            <person name="Kikuchi T."/>
        </authorList>
    </citation>
    <scope>NUCLEOTIDE SEQUENCE</scope>
    <source>
        <strain evidence="2">NKZ352</strain>
    </source>
</reference>
<gene>
    <name evidence="2" type="ORF">CAUJ_LOCUS9011</name>
</gene>
<organism evidence="2 3">
    <name type="scientific">Caenorhabditis auriculariae</name>
    <dbReference type="NCBI Taxonomy" id="2777116"/>
    <lineage>
        <taxon>Eukaryota</taxon>
        <taxon>Metazoa</taxon>
        <taxon>Ecdysozoa</taxon>
        <taxon>Nematoda</taxon>
        <taxon>Chromadorea</taxon>
        <taxon>Rhabditida</taxon>
        <taxon>Rhabditina</taxon>
        <taxon>Rhabditomorpha</taxon>
        <taxon>Rhabditoidea</taxon>
        <taxon>Rhabditidae</taxon>
        <taxon>Peloderinae</taxon>
        <taxon>Caenorhabditis</taxon>
    </lineage>
</organism>
<feature type="region of interest" description="Disordered" evidence="1">
    <location>
        <begin position="1"/>
        <end position="66"/>
    </location>
</feature>
<comment type="caution">
    <text evidence="2">The sequence shown here is derived from an EMBL/GenBank/DDBJ whole genome shotgun (WGS) entry which is preliminary data.</text>
</comment>
<evidence type="ECO:0000313" key="3">
    <source>
        <dbReference type="Proteomes" id="UP000835052"/>
    </source>
</evidence>
<evidence type="ECO:0000313" key="2">
    <source>
        <dbReference type="EMBL" id="CAD6193092.1"/>
    </source>
</evidence>
<sequence length="93" mass="10189">MGTIDGEAERPATVFSHGKKTHPSLPHSVFERGSHTVSARVESETTSRAEEQGARQGGRLKFRESSKRVNSRAKNAVNILAFPFEKGLIDALQ</sequence>
<evidence type="ECO:0000256" key="1">
    <source>
        <dbReference type="SAM" id="MobiDB-lite"/>
    </source>
</evidence>